<comment type="caution">
    <text evidence="1">The sequence shown here is derived from an EMBL/GenBank/DDBJ whole genome shotgun (WGS) entry which is preliminary data.</text>
</comment>
<organism evidence="1 2">
    <name type="scientific">Allacma fusca</name>
    <dbReference type="NCBI Taxonomy" id="39272"/>
    <lineage>
        <taxon>Eukaryota</taxon>
        <taxon>Metazoa</taxon>
        <taxon>Ecdysozoa</taxon>
        <taxon>Arthropoda</taxon>
        <taxon>Hexapoda</taxon>
        <taxon>Collembola</taxon>
        <taxon>Symphypleona</taxon>
        <taxon>Sminthuridae</taxon>
        <taxon>Allacma</taxon>
    </lineage>
</organism>
<reference evidence="1" key="1">
    <citation type="submission" date="2021-06" db="EMBL/GenBank/DDBJ databases">
        <authorList>
            <person name="Hodson N. C."/>
            <person name="Mongue J. A."/>
            <person name="Jaron S. K."/>
        </authorList>
    </citation>
    <scope>NUCLEOTIDE SEQUENCE</scope>
</reference>
<gene>
    <name evidence="1" type="ORF">AFUS01_LOCUS16723</name>
</gene>
<evidence type="ECO:0000313" key="1">
    <source>
        <dbReference type="EMBL" id="CAG7727907.1"/>
    </source>
</evidence>
<keyword evidence="2" id="KW-1185">Reference proteome</keyword>
<name>A0A8J2P6Q8_9HEXA</name>
<dbReference type="EMBL" id="CAJVCH010155038">
    <property type="protein sequence ID" value="CAG7727907.1"/>
    <property type="molecule type" value="Genomic_DNA"/>
</dbReference>
<sequence>MTNAPPTIDEKMDLTIARNDDLTTPLVDEKPNVELLNMKVPAL</sequence>
<feature type="non-terminal residue" evidence="1">
    <location>
        <position position="43"/>
    </location>
</feature>
<evidence type="ECO:0000313" key="2">
    <source>
        <dbReference type="Proteomes" id="UP000708208"/>
    </source>
</evidence>
<protein>
    <submittedName>
        <fullName evidence="1">Uncharacterized protein</fullName>
    </submittedName>
</protein>
<proteinExistence type="predicted"/>
<accession>A0A8J2P6Q8</accession>
<dbReference type="Proteomes" id="UP000708208">
    <property type="component" value="Unassembled WGS sequence"/>
</dbReference>
<dbReference type="AlphaFoldDB" id="A0A8J2P6Q8"/>